<feature type="region of interest" description="Disordered" evidence="1">
    <location>
        <begin position="68"/>
        <end position="97"/>
    </location>
</feature>
<accession>A0AAD4FDP2</accession>
<protein>
    <submittedName>
        <fullName evidence="2">Uncharacterized protein</fullName>
    </submittedName>
</protein>
<name>A0AAD4FDP2_9PLEO</name>
<evidence type="ECO:0000313" key="3">
    <source>
        <dbReference type="Proteomes" id="UP001199106"/>
    </source>
</evidence>
<gene>
    <name evidence="2" type="ORF">G6011_10026</name>
</gene>
<keyword evidence="3" id="KW-1185">Reference proteome</keyword>
<organism evidence="2 3">
    <name type="scientific">Alternaria panax</name>
    <dbReference type="NCBI Taxonomy" id="48097"/>
    <lineage>
        <taxon>Eukaryota</taxon>
        <taxon>Fungi</taxon>
        <taxon>Dikarya</taxon>
        <taxon>Ascomycota</taxon>
        <taxon>Pezizomycotina</taxon>
        <taxon>Dothideomycetes</taxon>
        <taxon>Pleosporomycetidae</taxon>
        <taxon>Pleosporales</taxon>
        <taxon>Pleosporineae</taxon>
        <taxon>Pleosporaceae</taxon>
        <taxon>Alternaria</taxon>
        <taxon>Alternaria sect. Panax</taxon>
    </lineage>
</organism>
<comment type="caution">
    <text evidence="2">The sequence shown here is derived from an EMBL/GenBank/DDBJ whole genome shotgun (WGS) entry which is preliminary data.</text>
</comment>
<proteinExistence type="predicted"/>
<feature type="compositionally biased region" description="Low complexity" evidence="1">
    <location>
        <begin position="74"/>
        <end position="88"/>
    </location>
</feature>
<reference evidence="2" key="1">
    <citation type="submission" date="2021-07" db="EMBL/GenBank/DDBJ databases">
        <title>Genome Resource of American Ginseng Black Spot Pathogen Alternaria panax.</title>
        <authorList>
            <person name="Qiu C."/>
            <person name="Wang W."/>
            <person name="Liu Z."/>
        </authorList>
    </citation>
    <scope>NUCLEOTIDE SEQUENCE</scope>
    <source>
        <strain evidence="2">BNCC115425</strain>
    </source>
</reference>
<evidence type="ECO:0000313" key="2">
    <source>
        <dbReference type="EMBL" id="KAG9186918.1"/>
    </source>
</evidence>
<sequence length="381" mass="42332">MDLPDWSSSDQDYSNDMSESHGFDVAWSGSSYSYVYVEHRDADMTSTDPPGRNHQREGLEHRGQQNNLHHNQLGYSPSSTSTQSYQPGAGHPNTATVHSQPWTQRFAPEYFVHPFPLPTLGAGSSGNDQHPQYMAPAAFNDQEPLPTQDDTSYYMQSRYNFPDNIGSTYSINVQGNGDTVPTYTQRVEGAMDGPWSTENQEHSHQTHLKSHVNRLVGVINTYEVPNATRSGGTSGSDLSLLDYNNNGQDWGVASQTTIRLDDAQQRHQVEYSNYSQFRLPVGNQAGFSTLPSRAMAQPDRLVTTSMPQHLHLLAPRRREYFTALSALQNSRDLTGKEIVGGTEDRLISANRESSTANIPPATRATEGRMPDANITINVIRN</sequence>
<evidence type="ECO:0000256" key="1">
    <source>
        <dbReference type="SAM" id="MobiDB-lite"/>
    </source>
</evidence>
<dbReference type="EMBL" id="JAANER010000008">
    <property type="protein sequence ID" value="KAG9186918.1"/>
    <property type="molecule type" value="Genomic_DNA"/>
</dbReference>
<dbReference type="AlphaFoldDB" id="A0AAD4FDP2"/>
<dbReference type="Proteomes" id="UP001199106">
    <property type="component" value="Unassembled WGS sequence"/>
</dbReference>